<dbReference type="GO" id="GO:0000139">
    <property type="term" value="C:Golgi membrane"/>
    <property type="evidence" value="ECO:0007669"/>
    <property type="project" value="UniProtKB-SubCell"/>
</dbReference>
<evidence type="ECO:0000256" key="7">
    <source>
        <dbReference type="ARBA" id="ARBA00022737"/>
    </source>
</evidence>
<keyword evidence="10" id="KW-0391">Immunity</keyword>
<dbReference type="SMART" id="SM00409">
    <property type="entry name" value="IG"/>
    <property type="match status" value="1"/>
</dbReference>
<dbReference type="CTD" id="55080"/>
<dbReference type="GeneID" id="103117739"/>
<feature type="domain" description="Ig-like" evidence="24">
    <location>
        <begin position="183"/>
        <end position="301"/>
    </location>
</feature>
<gene>
    <name evidence="26" type="primary">TAPBPL</name>
</gene>
<feature type="transmembrane region" description="Helical" evidence="22">
    <location>
        <begin position="409"/>
        <end position="428"/>
    </location>
</feature>
<dbReference type="FunCoup" id="A0A1S3WHA4">
    <property type="interactions" value="233"/>
</dbReference>
<evidence type="ECO:0000256" key="1">
    <source>
        <dbReference type="ARBA" id="ARBA00004115"/>
    </source>
</evidence>
<dbReference type="InterPro" id="IPR003597">
    <property type="entry name" value="Ig_C1-set"/>
</dbReference>
<dbReference type="SMART" id="SM00406">
    <property type="entry name" value="IGv"/>
    <property type="match status" value="1"/>
</dbReference>
<evidence type="ECO:0000256" key="3">
    <source>
        <dbReference type="ARBA" id="ARBA00004614"/>
    </source>
</evidence>
<keyword evidence="14" id="KW-1015">Disulfide bond</keyword>
<evidence type="ECO:0000259" key="24">
    <source>
        <dbReference type="PROSITE" id="PS50835"/>
    </source>
</evidence>
<evidence type="ECO:0000256" key="15">
    <source>
        <dbReference type="ARBA" id="ARBA00023319"/>
    </source>
</evidence>
<keyword evidence="15" id="KW-0393">Immunoglobulin domain</keyword>
<evidence type="ECO:0000256" key="21">
    <source>
        <dbReference type="ARBA" id="ARBA00093566"/>
    </source>
</evidence>
<dbReference type="RefSeq" id="XP_016045763.1">
    <property type="nucleotide sequence ID" value="XM_016190277.2"/>
</dbReference>
<evidence type="ECO:0000256" key="6">
    <source>
        <dbReference type="ARBA" id="ARBA00022729"/>
    </source>
</evidence>
<evidence type="ECO:0000313" key="26">
    <source>
        <dbReference type="RefSeq" id="XP_016045763.1"/>
    </source>
</evidence>
<feature type="signal peptide" evidence="23">
    <location>
        <begin position="1"/>
        <end position="18"/>
    </location>
</feature>
<dbReference type="SUPFAM" id="SSF48726">
    <property type="entry name" value="Immunoglobulin"/>
    <property type="match status" value="2"/>
</dbReference>
<dbReference type="Gene3D" id="2.60.40.10">
    <property type="entry name" value="Immunoglobulins"/>
    <property type="match status" value="3"/>
</dbReference>
<dbReference type="SMART" id="SM00407">
    <property type="entry name" value="IGc1"/>
    <property type="match status" value="1"/>
</dbReference>
<organism evidence="25 26">
    <name type="scientific">Erinaceus europaeus</name>
    <name type="common">Western European hedgehog</name>
    <dbReference type="NCBI Taxonomy" id="9365"/>
    <lineage>
        <taxon>Eukaryota</taxon>
        <taxon>Metazoa</taxon>
        <taxon>Chordata</taxon>
        <taxon>Craniata</taxon>
        <taxon>Vertebrata</taxon>
        <taxon>Euteleostomi</taxon>
        <taxon>Mammalia</taxon>
        <taxon>Eutheria</taxon>
        <taxon>Laurasiatheria</taxon>
        <taxon>Eulipotyphla</taxon>
        <taxon>Erinaceidae</taxon>
        <taxon>Erinaceinae</taxon>
        <taxon>Erinaceus</taxon>
    </lineage>
</organism>
<evidence type="ECO:0000256" key="2">
    <source>
        <dbReference type="ARBA" id="ARBA00004251"/>
    </source>
</evidence>
<evidence type="ECO:0000256" key="18">
    <source>
        <dbReference type="ARBA" id="ARBA00078292"/>
    </source>
</evidence>
<reference evidence="26" key="1">
    <citation type="submission" date="2025-08" db="UniProtKB">
        <authorList>
            <consortium name="RefSeq"/>
        </authorList>
    </citation>
    <scope>IDENTIFICATION</scope>
</reference>
<evidence type="ECO:0000256" key="12">
    <source>
        <dbReference type="ARBA" id="ARBA00023034"/>
    </source>
</evidence>
<evidence type="ECO:0000256" key="9">
    <source>
        <dbReference type="ARBA" id="ARBA00022848"/>
    </source>
</evidence>
<keyword evidence="5 22" id="KW-0812">Transmembrane</keyword>
<dbReference type="OrthoDB" id="8929156at2759"/>
<dbReference type="FunFam" id="2.60.40.10:FF:001475">
    <property type="entry name" value="TAP binding protein-like variant"/>
    <property type="match status" value="1"/>
</dbReference>
<evidence type="ECO:0000256" key="23">
    <source>
        <dbReference type="SAM" id="SignalP"/>
    </source>
</evidence>
<keyword evidence="25" id="KW-1185">Reference proteome</keyword>
<feature type="domain" description="Ig-like" evidence="24">
    <location>
        <begin position="306"/>
        <end position="402"/>
    </location>
</feature>
<dbReference type="InterPro" id="IPR007110">
    <property type="entry name" value="Ig-like_dom"/>
</dbReference>
<keyword evidence="6 23" id="KW-0732">Signal</keyword>
<evidence type="ECO:0000256" key="5">
    <source>
        <dbReference type="ARBA" id="ARBA00022692"/>
    </source>
</evidence>
<keyword evidence="11 22" id="KW-1133">Transmembrane helix</keyword>
<comment type="subunit">
    <text evidence="21">Interacts with peptide-free HLA-A*02-B2M complexes or those loaded with low affinity peptides, likely facilitating peptide exchange onto higher affinity peptides. Interacts with MR1 in a ligand-independent way; this interaction may stabilize MR1 pool and facilitate ligand loading and dissociation.</text>
</comment>
<evidence type="ECO:0000256" key="20">
    <source>
        <dbReference type="ARBA" id="ARBA00082706"/>
    </source>
</evidence>
<dbReference type="GO" id="GO:0005789">
    <property type="term" value="C:endoplasmic reticulum membrane"/>
    <property type="evidence" value="ECO:0007669"/>
    <property type="project" value="UniProtKB-SubCell"/>
</dbReference>
<evidence type="ECO:0000256" key="13">
    <source>
        <dbReference type="ARBA" id="ARBA00023136"/>
    </source>
</evidence>
<dbReference type="AlphaFoldDB" id="A0A1S3WHA4"/>
<dbReference type="Pfam" id="PF07654">
    <property type="entry name" value="C1-set"/>
    <property type="match status" value="1"/>
</dbReference>
<comment type="subcellular location">
    <subcellularLocation>
        <location evidence="2">Cell membrane</location>
        <topology evidence="2">Single-pass type I membrane protein</topology>
    </subcellularLocation>
    <subcellularLocation>
        <location evidence="1">Endoplasmic reticulum membrane</location>
        <topology evidence="1">Single-pass type I membrane protein</topology>
    </subcellularLocation>
    <subcellularLocation>
        <location evidence="3">Golgi apparatus membrane</location>
        <topology evidence="3">Single-pass type I membrane protein</topology>
    </subcellularLocation>
    <subcellularLocation>
        <location evidence="16">Microsome membrane</location>
        <topology evidence="16">Single-pass type I membrane protein</topology>
    </subcellularLocation>
</comment>
<evidence type="ECO:0000256" key="10">
    <source>
        <dbReference type="ARBA" id="ARBA00022859"/>
    </source>
</evidence>
<keyword evidence="4" id="KW-1003">Cell membrane</keyword>
<dbReference type="Pfam" id="PF07686">
    <property type="entry name" value="V-set"/>
    <property type="match status" value="1"/>
</dbReference>
<protein>
    <recommendedName>
        <fullName evidence="17">Tapasin-related protein</fullName>
    </recommendedName>
    <alternativeName>
        <fullName evidence="18">TAP-binding protein-like</fullName>
    </alternativeName>
    <alternativeName>
        <fullName evidence="19">TAP-binding protein-related protein</fullName>
    </alternativeName>
    <alternativeName>
        <fullName evidence="20">Tapasin-like</fullName>
    </alternativeName>
</protein>
<dbReference type="InterPro" id="IPR013783">
    <property type="entry name" value="Ig-like_fold"/>
</dbReference>
<sequence>MGAEEVWCLLFCWSLSAATEPVPVSAAQGRWRPVDVVLDCFLVKEGRQQGALGGNRNTVKALLVLKQVPVLDEGGLEGFTDFQGQVSAEDEPPVTFEASVDLVRIEQAEALLHADCNEKQVTCELSRYFPQTQQEPEAHAVTWFIANVQVSGEGPGMSMVMKTLGKAGPGVALHPLLNLPLSPQGTVQMAVEFQVTTQTPSLTSLLKSAVTLHCSFSTASSEALTRVEWRLQHQGSGRLVSSWTVGQGQAGQKGASLEPQQLQTAGNASLTLASLTVKDEGAYICQITTSRYQAQQIVQLSVQALPKVKLSQASEALPSSLTCHVTGFYPLDMAVTWSRQEVGGAPTPVSDASFSSLRQNAAGTYSISSFLVAEPGSEGATYTCHVTHISLQEPLVASTQVAPPEQRTGFGILVASGLFLITLWLLVLQRQHATLPRSA</sequence>
<keyword evidence="7" id="KW-0677">Repeat</keyword>
<dbReference type="GO" id="GO:0005886">
    <property type="term" value="C:plasma membrane"/>
    <property type="evidence" value="ECO:0007669"/>
    <property type="project" value="UniProtKB-SubCell"/>
</dbReference>
<dbReference type="GO" id="GO:0002376">
    <property type="term" value="P:immune system process"/>
    <property type="evidence" value="ECO:0007669"/>
    <property type="project" value="UniProtKB-KW"/>
</dbReference>
<dbReference type="InterPro" id="IPR050380">
    <property type="entry name" value="Immune_Resp_Modulators"/>
</dbReference>
<dbReference type="PROSITE" id="PS00290">
    <property type="entry name" value="IG_MHC"/>
    <property type="match status" value="1"/>
</dbReference>
<dbReference type="InterPro" id="IPR036179">
    <property type="entry name" value="Ig-like_dom_sf"/>
</dbReference>
<dbReference type="InterPro" id="IPR003006">
    <property type="entry name" value="Ig/MHC_CS"/>
</dbReference>
<evidence type="ECO:0000256" key="19">
    <source>
        <dbReference type="ARBA" id="ARBA00081207"/>
    </source>
</evidence>
<evidence type="ECO:0000256" key="8">
    <source>
        <dbReference type="ARBA" id="ARBA00022824"/>
    </source>
</evidence>
<evidence type="ECO:0000256" key="11">
    <source>
        <dbReference type="ARBA" id="ARBA00022989"/>
    </source>
</evidence>
<dbReference type="Proteomes" id="UP001652624">
    <property type="component" value="Chromosome 4"/>
</dbReference>
<dbReference type="InterPro" id="IPR013106">
    <property type="entry name" value="Ig_V-set"/>
</dbReference>
<dbReference type="PANTHER" id="PTHR23411">
    <property type="entry name" value="TAPASIN"/>
    <property type="match status" value="1"/>
</dbReference>
<keyword evidence="9" id="KW-0492">Microsome</keyword>
<evidence type="ECO:0000256" key="4">
    <source>
        <dbReference type="ARBA" id="ARBA00022475"/>
    </source>
</evidence>
<keyword evidence="13 22" id="KW-0472">Membrane</keyword>
<dbReference type="InterPro" id="IPR003599">
    <property type="entry name" value="Ig_sub"/>
</dbReference>
<evidence type="ECO:0000256" key="16">
    <source>
        <dbReference type="ARBA" id="ARBA00060390"/>
    </source>
</evidence>
<evidence type="ECO:0000256" key="17">
    <source>
        <dbReference type="ARBA" id="ARBA00070349"/>
    </source>
</evidence>
<name>A0A1S3WHA4_ERIEU</name>
<keyword evidence="12" id="KW-0333">Golgi apparatus</keyword>
<evidence type="ECO:0000256" key="22">
    <source>
        <dbReference type="SAM" id="Phobius"/>
    </source>
</evidence>
<keyword evidence="8" id="KW-0256">Endoplasmic reticulum</keyword>
<proteinExistence type="predicted"/>
<dbReference type="PROSITE" id="PS50835">
    <property type="entry name" value="IG_LIKE"/>
    <property type="match status" value="2"/>
</dbReference>
<dbReference type="InParanoid" id="A0A1S3WHA4"/>
<feature type="chain" id="PRO_5010324650" description="Tapasin-related protein" evidence="23">
    <location>
        <begin position="19"/>
        <end position="439"/>
    </location>
</feature>
<evidence type="ECO:0000313" key="25">
    <source>
        <dbReference type="Proteomes" id="UP001652624"/>
    </source>
</evidence>
<accession>A0A1S3WHA4</accession>
<evidence type="ECO:0000256" key="14">
    <source>
        <dbReference type="ARBA" id="ARBA00023157"/>
    </source>
</evidence>